<proteinExistence type="predicted"/>
<keyword evidence="2" id="KW-1185">Reference proteome</keyword>
<name>A0ACC2LXU6_PERAE</name>
<protein>
    <submittedName>
        <fullName evidence="1">Uncharacterized protein</fullName>
    </submittedName>
</protein>
<dbReference type="EMBL" id="CM056811">
    <property type="protein sequence ID" value="KAJ8638206.1"/>
    <property type="molecule type" value="Genomic_DNA"/>
</dbReference>
<evidence type="ECO:0000313" key="1">
    <source>
        <dbReference type="EMBL" id="KAJ8638206.1"/>
    </source>
</evidence>
<dbReference type="Proteomes" id="UP001234297">
    <property type="component" value="Chromosome 3"/>
</dbReference>
<organism evidence="1 2">
    <name type="scientific">Persea americana</name>
    <name type="common">Avocado</name>
    <dbReference type="NCBI Taxonomy" id="3435"/>
    <lineage>
        <taxon>Eukaryota</taxon>
        <taxon>Viridiplantae</taxon>
        <taxon>Streptophyta</taxon>
        <taxon>Embryophyta</taxon>
        <taxon>Tracheophyta</taxon>
        <taxon>Spermatophyta</taxon>
        <taxon>Magnoliopsida</taxon>
        <taxon>Magnoliidae</taxon>
        <taxon>Laurales</taxon>
        <taxon>Lauraceae</taxon>
        <taxon>Persea</taxon>
    </lineage>
</organism>
<sequence length="136" mass="15754">MDCRENEMPSELAHTAQLFLDFMTRITKLEELVAVSGRLLAGFHQELAKVLLDELECLMEDGIGVMRAENESSLQFLDKLSAFDLVHHATCFEKERIIMSLDRNTSSGELESYCLMWDLRPFINEVVMHQAWRYIP</sequence>
<evidence type="ECO:0000313" key="2">
    <source>
        <dbReference type="Proteomes" id="UP001234297"/>
    </source>
</evidence>
<comment type="caution">
    <text evidence="1">The sequence shown here is derived from an EMBL/GenBank/DDBJ whole genome shotgun (WGS) entry which is preliminary data.</text>
</comment>
<gene>
    <name evidence="1" type="ORF">MRB53_012473</name>
</gene>
<accession>A0ACC2LXU6</accession>
<reference evidence="1 2" key="1">
    <citation type="journal article" date="2022" name="Hortic Res">
        <title>A haplotype resolved chromosomal level avocado genome allows analysis of novel avocado genes.</title>
        <authorList>
            <person name="Nath O."/>
            <person name="Fletcher S.J."/>
            <person name="Hayward A."/>
            <person name="Shaw L.M."/>
            <person name="Masouleh A.K."/>
            <person name="Furtado A."/>
            <person name="Henry R.J."/>
            <person name="Mitter N."/>
        </authorList>
    </citation>
    <scope>NUCLEOTIDE SEQUENCE [LARGE SCALE GENOMIC DNA]</scope>
    <source>
        <strain evidence="2">cv. Hass</strain>
    </source>
</reference>